<evidence type="ECO:0000259" key="1">
    <source>
        <dbReference type="Pfam" id="PF00144"/>
    </source>
</evidence>
<reference evidence="2 3" key="1">
    <citation type="submission" date="2007-01" db="EMBL/GenBank/DDBJ databases">
        <authorList>
            <person name="Haygood M."/>
            <person name="Podell S."/>
            <person name="Anderson C."/>
            <person name="Hopkinson B."/>
            <person name="Roe K."/>
            <person name="Barbeau K."/>
            <person name="Gaasterland T."/>
            <person name="Ferriera S."/>
            <person name="Johnson J."/>
            <person name="Kravitz S."/>
            <person name="Beeson K."/>
            <person name="Sutton G."/>
            <person name="Rogers Y.-H."/>
            <person name="Friedman R."/>
            <person name="Frazier M."/>
            <person name="Venter J.C."/>
        </authorList>
    </citation>
    <scope>NUCLEOTIDE SEQUENCE [LARGE SCALE GENOMIC DNA]</scope>
    <source>
        <strain evidence="2 3">ATCC 23134</strain>
    </source>
</reference>
<dbReference type="EMBL" id="AAWS01000041">
    <property type="protein sequence ID" value="EAY25884.1"/>
    <property type="molecule type" value="Genomic_DNA"/>
</dbReference>
<dbReference type="InterPro" id="IPR050789">
    <property type="entry name" value="Diverse_Enzym_Activities"/>
</dbReference>
<evidence type="ECO:0000313" key="3">
    <source>
        <dbReference type="Proteomes" id="UP000004095"/>
    </source>
</evidence>
<name>A1ZUJ8_MICM2</name>
<proteinExistence type="predicted"/>
<dbReference type="AlphaFoldDB" id="A1ZUJ8"/>
<dbReference type="PANTHER" id="PTHR43283">
    <property type="entry name" value="BETA-LACTAMASE-RELATED"/>
    <property type="match status" value="1"/>
</dbReference>
<dbReference type="PANTHER" id="PTHR43283:SF14">
    <property type="entry name" value="BLL8153 PROTEIN"/>
    <property type="match status" value="1"/>
</dbReference>
<dbReference type="Pfam" id="PF00144">
    <property type="entry name" value="Beta-lactamase"/>
    <property type="match status" value="1"/>
</dbReference>
<dbReference type="SUPFAM" id="SSF56601">
    <property type="entry name" value="beta-lactamase/transpeptidase-like"/>
    <property type="match status" value="1"/>
</dbReference>
<comment type="caution">
    <text evidence="2">The sequence shown here is derived from an EMBL/GenBank/DDBJ whole genome shotgun (WGS) entry which is preliminary data.</text>
</comment>
<dbReference type="Gene3D" id="3.40.710.10">
    <property type="entry name" value="DD-peptidase/beta-lactamase superfamily"/>
    <property type="match status" value="1"/>
</dbReference>
<feature type="domain" description="Beta-lactamase-related" evidence="1">
    <location>
        <begin position="21"/>
        <end position="306"/>
    </location>
</feature>
<organism evidence="2 3">
    <name type="scientific">Microscilla marina ATCC 23134</name>
    <dbReference type="NCBI Taxonomy" id="313606"/>
    <lineage>
        <taxon>Bacteria</taxon>
        <taxon>Pseudomonadati</taxon>
        <taxon>Bacteroidota</taxon>
        <taxon>Cytophagia</taxon>
        <taxon>Cytophagales</taxon>
        <taxon>Microscillaceae</taxon>
        <taxon>Microscilla</taxon>
    </lineage>
</organism>
<keyword evidence="3" id="KW-1185">Reference proteome</keyword>
<dbReference type="InterPro" id="IPR001466">
    <property type="entry name" value="Beta-lactam-related"/>
</dbReference>
<evidence type="ECO:0000313" key="2">
    <source>
        <dbReference type="EMBL" id="EAY25884.1"/>
    </source>
</evidence>
<dbReference type="Proteomes" id="UP000004095">
    <property type="component" value="Unassembled WGS sequence"/>
</dbReference>
<dbReference type="eggNOG" id="COG1680">
    <property type="taxonomic scope" value="Bacteria"/>
</dbReference>
<dbReference type="InterPro" id="IPR012338">
    <property type="entry name" value="Beta-lactam/transpept-like"/>
</dbReference>
<protein>
    <submittedName>
        <fullName evidence="2">Beta-lactamase</fullName>
    </submittedName>
</protein>
<gene>
    <name evidence="2" type="ORF">M23134_00838</name>
</gene>
<sequence length="322" mass="36261">MPIAQHQLILPVESLQSIKNYKTVAFLVVRNDSIQYEGYWDGHQQTSISNSFSMAKSVISLLVGIAIKEGKIKSIDQKVGDFLPQFKEGKSNQLSIRHLLTMSAGLSWNEGYSGLTSITTQAYYGQSLERVLKKANVVEKPGKRTNYQSGATQILGFILEKATGDSIAKYLSDKLWKPLGAHKKALWSLDTKNGHEKAFCCFNSTARDFARLGLLVLNKGKWKGTQLVPEAYIQEATMPATHLIAETGTQINNYYGLHFWFLEYKGMQIPYMRGILGQYIFIIPQKNAVVVRLGHQRDAENGEYDAPKDIYKYLDIVLNILK</sequence>
<accession>A1ZUJ8</accession>